<dbReference type="PROSITE" id="PS51294">
    <property type="entry name" value="HTH_MYB"/>
    <property type="match status" value="2"/>
</dbReference>
<gene>
    <name evidence="10" type="ORF">KC19_3G065900</name>
</gene>
<keyword evidence="2" id="KW-0677">Repeat</keyword>
<sequence>MSLKSIQNGDEVLRKGPWMPEEDEILVEYVRQFGARDWSSIRTKGLLPRTGKSCRLRWVNKLKPDLKRSGCKFSPEEEKLVVEMQAKLGNKWAKIASCLPGRTDNDVKNFWSTRQKRILRALQRPKMPSGSTDASADTSDLSKDPSMTDFGGFQVHSPSGAASLIGSGMGPHFIFAEGDSEFREHGTDTIRCHMRSHNVHTFGSLDSADDVLSSHKLQEPLPAGEQCTYAGEKDLACTAMGKEMQLETKPSAYQQLHQPLSVALPCVTMASRTTRSIKRRPRSRRDARSTILSCFEQPVVDPGDACNVVDHGANALIPDMDRISPNNNNNNNNNVNFSTSCTHPSSRMSNSHNVGMIPSSATFGVALSDSATSLQNHHHHHNNNNNNNIINNNNTTNTNANNNANNNYLEFLLQSDGSLMQNVQIFSPEFPLFLSSSHQWEKLPMLYSEDASLYAGCNSKDTDSCSPDSVITNFTADVFDSLEPLNSAPSEWWVAQ</sequence>
<dbReference type="InterPro" id="IPR053106">
    <property type="entry name" value="Plant_Male-Germline_Reg_TFs"/>
</dbReference>
<feature type="domain" description="Myb-like" evidence="8">
    <location>
        <begin position="72"/>
        <end position="115"/>
    </location>
</feature>
<dbReference type="Proteomes" id="UP000822688">
    <property type="component" value="Chromosome 3"/>
</dbReference>
<keyword evidence="5" id="KW-0804">Transcription</keyword>
<dbReference type="FunFam" id="1.10.10.60:FF:000351">
    <property type="entry name" value="Transcription factor GAMYB"/>
    <property type="match status" value="1"/>
</dbReference>
<dbReference type="CDD" id="cd00167">
    <property type="entry name" value="SANT"/>
    <property type="match status" value="2"/>
</dbReference>
<evidence type="ECO:0000256" key="3">
    <source>
        <dbReference type="ARBA" id="ARBA00023015"/>
    </source>
</evidence>
<dbReference type="EMBL" id="CM026423">
    <property type="protein sequence ID" value="KAG0582520.1"/>
    <property type="molecule type" value="Genomic_DNA"/>
</dbReference>
<dbReference type="InterPro" id="IPR009057">
    <property type="entry name" value="Homeodomain-like_sf"/>
</dbReference>
<reference evidence="10" key="1">
    <citation type="submission" date="2020-06" db="EMBL/GenBank/DDBJ databases">
        <title>WGS assembly of Ceratodon purpureus strain R40.</title>
        <authorList>
            <person name="Carey S.B."/>
            <person name="Jenkins J."/>
            <person name="Shu S."/>
            <person name="Lovell J.T."/>
            <person name="Sreedasyam A."/>
            <person name="Maumus F."/>
            <person name="Tiley G.P."/>
            <person name="Fernandez-Pozo N."/>
            <person name="Barry K."/>
            <person name="Chen C."/>
            <person name="Wang M."/>
            <person name="Lipzen A."/>
            <person name="Daum C."/>
            <person name="Saski C.A."/>
            <person name="Payton A.C."/>
            <person name="Mcbreen J.C."/>
            <person name="Conrad R.E."/>
            <person name="Kollar L.M."/>
            <person name="Olsson S."/>
            <person name="Huttunen S."/>
            <person name="Landis J.B."/>
            <person name="Wickett N.J."/>
            <person name="Johnson M.G."/>
            <person name="Rensing S.A."/>
            <person name="Grimwood J."/>
            <person name="Schmutz J."/>
            <person name="Mcdaniel S.F."/>
        </authorList>
    </citation>
    <scope>NUCLEOTIDE SEQUENCE</scope>
    <source>
        <strain evidence="10">R40</strain>
    </source>
</reference>
<dbReference type="SMART" id="SM00717">
    <property type="entry name" value="SANT"/>
    <property type="match status" value="2"/>
</dbReference>
<dbReference type="PROSITE" id="PS50090">
    <property type="entry name" value="MYB_LIKE"/>
    <property type="match status" value="2"/>
</dbReference>
<dbReference type="EMBL" id="CM026423">
    <property type="protein sequence ID" value="KAG0582519.1"/>
    <property type="molecule type" value="Genomic_DNA"/>
</dbReference>
<feature type="region of interest" description="Disordered" evidence="7">
    <location>
        <begin position="121"/>
        <end position="144"/>
    </location>
</feature>
<evidence type="ECO:0000313" key="10">
    <source>
        <dbReference type="EMBL" id="KAG0582520.1"/>
    </source>
</evidence>
<evidence type="ECO:0000313" key="11">
    <source>
        <dbReference type="Proteomes" id="UP000822688"/>
    </source>
</evidence>
<evidence type="ECO:0000256" key="7">
    <source>
        <dbReference type="SAM" id="MobiDB-lite"/>
    </source>
</evidence>
<proteinExistence type="predicted"/>
<keyword evidence="6" id="KW-0539">Nucleus</keyword>
<dbReference type="SUPFAM" id="SSF46689">
    <property type="entry name" value="Homeodomain-like"/>
    <property type="match status" value="1"/>
</dbReference>
<evidence type="ECO:0000256" key="6">
    <source>
        <dbReference type="ARBA" id="ARBA00023242"/>
    </source>
</evidence>
<accession>A0A8T0IFL9</accession>
<dbReference type="PANTHER" id="PTHR47996">
    <property type="entry name" value="TRANSCRIPTION FACTOR DUO1"/>
    <property type="match status" value="1"/>
</dbReference>
<dbReference type="InterPro" id="IPR017930">
    <property type="entry name" value="Myb_dom"/>
</dbReference>
<dbReference type="Pfam" id="PF00249">
    <property type="entry name" value="Myb_DNA-binding"/>
    <property type="match status" value="2"/>
</dbReference>
<feature type="domain" description="HTH myb-type" evidence="9">
    <location>
        <begin position="10"/>
        <end position="66"/>
    </location>
</feature>
<feature type="domain" description="HTH myb-type" evidence="9">
    <location>
        <begin position="67"/>
        <end position="119"/>
    </location>
</feature>
<name>A0A8T0IFL9_CERPU</name>
<dbReference type="Gene3D" id="1.10.10.60">
    <property type="entry name" value="Homeodomain-like"/>
    <property type="match status" value="2"/>
</dbReference>
<dbReference type="InterPro" id="IPR001005">
    <property type="entry name" value="SANT/Myb"/>
</dbReference>
<protein>
    <submittedName>
        <fullName evidence="10">Uncharacterized protein</fullName>
    </submittedName>
</protein>
<feature type="compositionally biased region" description="Low complexity" evidence="7">
    <location>
        <begin position="383"/>
        <end position="393"/>
    </location>
</feature>
<dbReference type="GO" id="GO:0005634">
    <property type="term" value="C:nucleus"/>
    <property type="evidence" value="ECO:0007669"/>
    <property type="project" value="UniProtKB-SubCell"/>
</dbReference>
<evidence type="ECO:0000256" key="4">
    <source>
        <dbReference type="ARBA" id="ARBA00023125"/>
    </source>
</evidence>
<dbReference type="EMBL" id="CM026423">
    <property type="protein sequence ID" value="KAG0582518.1"/>
    <property type="molecule type" value="Genomic_DNA"/>
</dbReference>
<keyword evidence="11" id="KW-1185">Reference proteome</keyword>
<dbReference type="AlphaFoldDB" id="A0A8T0IFL9"/>
<dbReference type="FunFam" id="1.10.10.60:FF:000060">
    <property type="entry name" value="MYB transcription factor"/>
    <property type="match status" value="1"/>
</dbReference>
<dbReference type="PANTHER" id="PTHR47996:SF3">
    <property type="entry name" value="TRANSCRIPTION FACTOR DUO1"/>
    <property type="match status" value="1"/>
</dbReference>
<feature type="domain" description="Myb-like" evidence="8">
    <location>
        <begin position="10"/>
        <end position="62"/>
    </location>
</feature>
<evidence type="ECO:0000259" key="8">
    <source>
        <dbReference type="PROSITE" id="PS50090"/>
    </source>
</evidence>
<feature type="region of interest" description="Disordered" evidence="7">
    <location>
        <begin position="373"/>
        <end position="393"/>
    </location>
</feature>
<evidence type="ECO:0000259" key="9">
    <source>
        <dbReference type="PROSITE" id="PS51294"/>
    </source>
</evidence>
<organism evidence="10 11">
    <name type="scientific">Ceratodon purpureus</name>
    <name type="common">Fire moss</name>
    <name type="synonym">Dicranum purpureum</name>
    <dbReference type="NCBI Taxonomy" id="3225"/>
    <lineage>
        <taxon>Eukaryota</taxon>
        <taxon>Viridiplantae</taxon>
        <taxon>Streptophyta</taxon>
        <taxon>Embryophyta</taxon>
        <taxon>Bryophyta</taxon>
        <taxon>Bryophytina</taxon>
        <taxon>Bryopsida</taxon>
        <taxon>Dicranidae</taxon>
        <taxon>Pseudoditrichales</taxon>
        <taxon>Ditrichaceae</taxon>
        <taxon>Ceratodon</taxon>
    </lineage>
</organism>
<comment type="caution">
    <text evidence="10">The sequence shown here is derived from an EMBL/GenBank/DDBJ whole genome shotgun (WGS) entry which is preliminary data.</text>
</comment>
<evidence type="ECO:0000256" key="1">
    <source>
        <dbReference type="ARBA" id="ARBA00004123"/>
    </source>
</evidence>
<evidence type="ECO:0000256" key="5">
    <source>
        <dbReference type="ARBA" id="ARBA00023163"/>
    </source>
</evidence>
<dbReference type="GO" id="GO:0003677">
    <property type="term" value="F:DNA binding"/>
    <property type="evidence" value="ECO:0007669"/>
    <property type="project" value="UniProtKB-KW"/>
</dbReference>
<comment type="subcellular location">
    <subcellularLocation>
        <location evidence="1">Nucleus</location>
    </subcellularLocation>
</comment>
<evidence type="ECO:0000256" key="2">
    <source>
        <dbReference type="ARBA" id="ARBA00022737"/>
    </source>
</evidence>
<keyword evidence="4" id="KW-0238">DNA-binding</keyword>
<keyword evidence="3" id="KW-0805">Transcription regulation</keyword>